<organism evidence="1 2">
    <name type="scientific">Falsiroseomonas bella</name>
    <dbReference type="NCBI Taxonomy" id="2184016"/>
    <lineage>
        <taxon>Bacteria</taxon>
        <taxon>Pseudomonadati</taxon>
        <taxon>Pseudomonadota</taxon>
        <taxon>Alphaproteobacteria</taxon>
        <taxon>Acetobacterales</taxon>
        <taxon>Roseomonadaceae</taxon>
        <taxon>Falsiroseomonas</taxon>
    </lineage>
</organism>
<sequence length="112" mass="12450">MSGKTWPAPQTQAERDGDRIADLMKHPRYWQDAGLQAEVSALFQKYYSTPASPQPEPAAPPGVTEAGLRAMQRDPRYARPDRRDPAFVQQVDAGWRALHPGDLPTSHTGRAE</sequence>
<proteinExistence type="predicted"/>
<dbReference type="RefSeq" id="WP_109868407.1">
    <property type="nucleotide sequence ID" value="NZ_QGNA01000001.1"/>
</dbReference>
<dbReference type="AlphaFoldDB" id="A0A317FG66"/>
<name>A0A317FG66_9PROT</name>
<dbReference type="Proteomes" id="UP000245765">
    <property type="component" value="Unassembled WGS sequence"/>
</dbReference>
<reference evidence="2" key="1">
    <citation type="submission" date="2018-05" db="EMBL/GenBank/DDBJ databases">
        <authorList>
            <person name="Du Z."/>
            <person name="Wang X."/>
        </authorList>
    </citation>
    <scope>NUCLEOTIDE SEQUENCE [LARGE SCALE GENOMIC DNA]</scope>
    <source>
        <strain evidence="2">CQN31</strain>
    </source>
</reference>
<gene>
    <name evidence="1" type="ORF">DFH01_00235</name>
</gene>
<evidence type="ECO:0000313" key="1">
    <source>
        <dbReference type="EMBL" id="PWS37785.1"/>
    </source>
</evidence>
<dbReference type="EMBL" id="QGNA01000001">
    <property type="protein sequence ID" value="PWS37785.1"/>
    <property type="molecule type" value="Genomic_DNA"/>
</dbReference>
<keyword evidence="2" id="KW-1185">Reference proteome</keyword>
<protein>
    <submittedName>
        <fullName evidence="1">Uncharacterized protein</fullName>
    </submittedName>
</protein>
<accession>A0A317FG66</accession>
<evidence type="ECO:0000313" key="2">
    <source>
        <dbReference type="Proteomes" id="UP000245765"/>
    </source>
</evidence>
<comment type="caution">
    <text evidence="1">The sequence shown here is derived from an EMBL/GenBank/DDBJ whole genome shotgun (WGS) entry which is preliminary data.</text>
</comment>